<evidence type="ECO:0000256" key="1">
    <source>
        <dbReference type="SAM" id="MobiDB-lite"/>
    </source>
</evidence>
<evidence type="ECO:0000313" key="3">
    <source>
        <dbReference type="Proteomes" id="UP001148018"/>
    </source>
</evidence>
<dbReference type="Proteomes" id="UP001148018">
    <property type="component" value="Unassembled WGS sequence"/>
</dbReference>
<sequence>MGAAAAVENGFTEGKETDTLNFIAVESYRYSRLQEGVVGSWHGPTPDQQTEPDSVSLHGGGGGKRRREDEDG</sequence>
<accession>A0A9Q0IIA1</accession>
<evidence type="ECO:0000313" key="2">
    <source>
        <dbReference type="EMBL" id="KAJ3598993.1"/>
    </source>
</evidence>
<comment type="caution">
    <text evidence="2">The sequence shown here is derived from an EMBL/GenBank/DDBJ whole genome shotgun (WGS) entry which is preliminary data.</text>
</comment>
<name>A0A9Q0IIA1_9TELE</name>
<protein>
    <submittedName>
        <fullName evidence="2">Uncharacterized protein</fullName>
    </submittedName>
</protein>
<dbReference type="AlphaFoldDB" id="A0A9Q0IIA1"/>
<keyword evidence="3" id="KW-1185">Reference proteome</keyword>
<dbReference type="EMBL" id="JANIIK010000048">
    <property type="protein sequence ID" value="KAJ3598993.1"/>
    <property type="molecule type" value="Genomic_DNA"/>
</dbReference>
<reference evidence="2" key="1">
    <citation type="submission" date="2022-07" db="EMBL/GenBank/DDBJ databases">
        <title>Chromosome-level genome of Muraenolepis orangiensis.</title>
        <authorList>
            <person name="Kim J."/>
        </authorList>
    </citation>
    <scope>NUCLEOTIDE SEQUENCE</scope>
    <source>
        <strain evidence="2">KU_S4_2022</strain>
        <tissue evidence="2">Muscle</tissue>
    </source>
</reference>
<proteinExistence type="predicted"/>
<feature type="region of interest" description="Disordered" evidence="1">
    <location>
        <begin position="37"/>
        <end position="72"/>
    </location>
</feature>
<gene>
    <name evidence="2" type="ORF">NHX12_032956</name>
</gene>
<organism evidence="2 3">
    <name type="scientific">Muraenolepis orangiensis</name>
    <name type="common">Patagonian moray cod</name>
    <dbReference type="NCBI Taxonomy" id="630683"/>
    <lineage>
        <taxon>Eukaryota</taxon>
        <taxon>Metazoa</taxon>
        <taxon>Chordata</taxon>
        <taxon>Craniata</taxon>
        <taxon>Vertebrata</taxon>
        <taxon>Euteleostomi</taxon>
        <taxon>Actinopterygii</taxon>
        <taxon>Neopterygii</taxon>
        <taxon>Teleostei</taxon>
        <taxon>Neoteleostei</taxon>
        <taxon>Acanthomorphata</taxon>
        <taxon>Zeiogadaria</taxon>
        <taxon>Gadariae</taxon>
        <taxon>Gadiformes</taxon>
        <taxon>Muraenolepidoidei</taxon>
        <taxon>Muraenolepididae</taxon>
        <taxon>Muraenolepis</taxon>
    </lineage>
</organism>